<keyword evidence="4" id="KW-1185">Reference proteome</keyword>
<dbReference type="InterPro" id="IPR001296">
    <property type="entry name" value="Glyco_trans_1"/>
</dbReference>
<dbReference type="EMBL" id="FOIQ01000001">
    <property type="protein sequence ID" value="SEV87873.1"/>
    <property type="molecule type" value="Genomic_DNA"/>
</dbReference>
<proteinExistence type="predicted"/>
<gene>
    <name evidence="3" type="ORF">SAMN04487850_0676</name>
</gene>
<evidence type="ECO:0000313" key="3">
    <source>
        <dbReference type="EMBL" id="SEV87873.1"/>
    </source>
</evidence>
<dbReference type="CDD" id="cd03820">
    <property type="entry name" value="GT4_AmsD-like"/>
    <property type="match status" value="1"/>
</dbReference>
<dbReference type="AlphaFoldDB" id="A0A1I0MHN9"/>
<dbReference type="InterPro" id="IPR028098">
    <property type="entry name" value="Glyco_trans_4-like_N"/>
</dbReference>
<protein>
    <submittedName>
        <fullName evidence="3">Glycosyltransferase involved in cell wall bisynthesis</fullName>
    </submittedName>
</protein>
<dbReference type="PANTHER" id="PTHR12526">
    <property type="entry name" value="GLYCOSYLTRANSFERASE"/>
    <property type="match status" value="1"/>
</dbReference>
<dbReference type="GO" id="GO:0016757">
    <property type="term" value="F:glycosyltransferase activity"/>
    <property type="evidence" value="ECO:0007669"/>
    <property type="project" value="InterPro"/>
</dbReference>
<dbReference type="RefSeq" id="WP_091914666.1">
    <property type="nucleotide sequence ID" value="NZ_FOIQ01000001.1"/>
</dbReference>
<sequence length="383" mass="44005">MRLLIIHRSFALVGGAERVIIDKANYMSNHGHQVMLVSYEQGTHLVPFQLNPSVLLKDLDCRFFTLSRFPIPLRLYHFFHLKHQLRNALRETFKDFQPDVVVLASDWQFLINVVLDAAQSIPVIAEFHNAYDFITKKIGNTGNGIIVKLTRFYYRHFLNQFRKCAHLVVLTENDAQHWRKHSDHVTVIPNPVTHYPDVVDDVPKEEGRIICVGRLNGQKRIDRLISAFSMIADKYPKWHVDIYGEGDLKAALERQIQESHLQGRVVIHEPVKTIYEEYKKSQMLVLSSEYEGRPLVLIEAMACGVPCVSFDCPSGPREIIEDGVTGLLAEKGHVADLAKKIEWMITHDQERKAMGEKAYAAATVYKPSVIMKKWEVFYESVVK</sequence>
<organism evidence="3 4">
    <name type="scientific">Prevotella aff. ruminicola Tc2-24</name>
    <dbReference type="NCBI Taxonomy" id="81582"/>
    <lineage>
        <taxon>Bacteria</taxon>
        <taxon>Pseudomonadati</taxon>
        <taxon>Bacteroidota</taxon>
        <taxon>Bacteroidia</taxon>
        <taxon>Bacteroidales</taxon>
        <taxon>Prevotellaceae</taxon>
        <taxon>Prevotella</taxon>
    </lineage>
</organism>
<keyword evidence="3" id="KW-0808">Transferase</keyword>
<evidence type="ECO:0000313" key="4">
    <source>
        <dbReference type="Proteomes" id="UP000199373"/>
    </source>
</evidence>
<feature type="domain" description="Glycosyltransferase subfamily 4-like N-terminal" evidence="2">
    <location>
        <begin position="13"/>
        <end position="192"/>
    </location>
</feature>
<feature type="domain" description="Glycosyl transferase family 1" evidence="1">
    <location>
        <begin position="203"/>
        <end position="359"/>
    </location>
</feature>
<name>A0A1I0MHN9_9BACT</name>
<accession>A0A1I0MHN9</accession>
<dbReference type="Gene3D" id="3.40.50.2000">
    <property type="entry name" value="Glycogen Phosphorylase B"/>
    <property type="match status" value="2"/>
</dbReference>
<dbReference type="Proteomes" id="UP000199373">
    <property type="component" value="Unassembled WGS sequence"/>
</dbReference>
<evidence type="ECO:0000259" key="1">
    <source>
        <dbReference type="Pfam" id="PF00534"/>
    </source>
</evidence>
<reference evidence="3 4" key="1">
    <citation type="submission" date="2016-10" db="EMBL/GenBank/DDBJ databases">
        <authorList>
            <person name="de Groot N.N."/>
        </authorList>
    </citation>
    <scope>NUCLEOTIDE SEQUENCE [LARGE SCALE GENOMIC DNA]</scope>
    <source>
        <strain evidence="3 4">TC2-24</strain>
    </source>
</reference>
<dbReference type="Pfam" id="PF00534">
    <property type="entry name" value="Glycos_transf_1"/>
    <property type="match status" value="1"/>
</dbReference>
<dbReference type="SUPFAM" id="SSF53756">
    <property type="entry name" value="UDP-Glycosyltransferase/glycogen phosphorylase"/>
    <property type="match status" value="1"/>
</dbReference>
<dbReference type="Pfam" id="PF13439">
    <property type="entry name" value="Glyco_transf_4"/>
    <property type="match status" value="1"/>
</dbReference>
<dbReference type="PANTHER" id="PTHR12526:SF630">
    <property type="entry name" value="GLYCOSYLTRANSFERASE"/>
    <property type="match status" value="1"/>
</dbReference>
<evidence type="ECO:0000259" key="2">
    <source>
        <dbReference type="Pfam" id="PF13439"/>
    </source>
</evidence>